<dbReference type="EMBL" id="PEOG01000006">
    <property type="protein sequence ID" value="PIM54943.1"/>
    <property type="molecule type" value="Genomic_DNA"/>
</dbReference>
<name>A0A2G9CEU0_9BURK</name>
<evidence type="ECO:0000313" key="1">
    <source>
        <dbReference type="EMBL" id="PIM54943.1"/>
    </source>
</evidence>
<dbReference type="RefSeq" id="WP_099859745.1">
    <property type="nucleotide sequence ID" value="NZ_PEOG01000006.1"/>
</dbReference>
<gene>
    <name evidence="1" type="ORF">CS062_01720</name>
</gene>
<dbReference type="AlphaFoldDB" id="A0A2G9CEU0"/>
<organism evidence="1 2">
    <name type="scientific">Roseateles chitinivorans</name>
    <dbReference type="NCBI Taxonomy" id="2917965"/>
    <lineage>
        <taxon>Bacteria</taxon>
        <taxon>Pseudomonadati</taxon>
        <taxon>Pseudomonadota</taxon>
        <taxon>Betaproteobacteria</taxon>
        <taxon>Burkholderiales</taxon>
        <taxon>Sphaerotilaceae</taxon>
        <taxon>Roseateles</taxon>
    </lineage>
</organism>
<sequence>MPDFDERRDQAYDREQEAAYWREHYAKRPYVQPTDTHDDFGPAYAYGVDAFARYPDRDFDDFEAELHRDWGEQRKGSSLDWARAKPAVKDAWQRIKEASNMPPSTR</sequence>
<accession>A0A2G9CEU0</accession>
<evidence type="ECO:0000313" key="2">
    <source>
        <dbReference type="Proteomes" id="UP000231501"/>
    </source>
</evidence>
<comment type="caution">
    <text evidence="1">The sequence shown here is derived from an EMBL/GenBank/DDBJ whole genome shotgun (WGS) entry which is preliminary data.</text>
</comment>
<proteinExistence type="predicted"/>
<dbReference type="OrthoDB" id="282393at2"/>
<keyword evidence="2" id="KW-1185">Reference proteome</keyword>
<protein>
    <submittedName>
        <fullName evidence="1">Uncharacterized protein</fullName>
    </submittedName>
</protein>
<reference evidence="1 2" key="1">
    <citation type="submission" date="2017-11" db="EMBL/GenBank/DDBJ databases">
        <title>Draft genome sequence of Mitsuaria sp. HWN-4.</title>
        <authorList>
            <person name="Gundlapally S.R."/>
        </authorList>
    </citation>
    <scope>NUCLEOTIDE SEQUENCE [LARGE SCALE GENOMIC DNA]</scope>
    <source>
        <strain evidence="1 2">HWN-4</strain>
    </source>
</reference>
<dbReference type="Proteomes" id="UP000231501">
    <property type="component" value="Unassembled WGS sequence"/>
</dbReference>